<accession>A0ABN4L3S7</accession>
<sequence>MSELQTQYDNELTQTTQILQLGAAIGAFAMLKKLEPALSDGTRHGSSVCAGQLQQLPTVRQELTSIIENSLGELGITATLPSSNQITIQGSLEETQNVR</sequence>
<protein>
    <submittedName>
        <fullName evidence="1">Uncharacterized protein</fullName>
    </submittedName>
</protein>
<name>A0ABN4L3S7_VIBHA</name>
<reference evidence="1" key="1">
    <citation type="submission" date="2018-01" db="EMBL/GenBank/DDBJ databases">
        <title>FDA dAtabase for Regulatory Grade micrObial Sequences (FDA-ARGOS): Supporting development and validation of Infectious Disease Dx tests.</title>
        <authorList>
            <person name="Hoffmann M."/>
            <person name="Allard M."/>
            <person name="Evans P."/>
            <person name="Brown E."/>
            <person name="Tallon L."/>
            <person name="Sadzewicz L."/>
            <person name="Sengamalay N."/>
            <person name="Ott S."/>
            <person name="Godinez A."/>
            <person name="Nagaraj S."/>
            <person name="Vyas G."/>
            <person name="Aluvathingal J."/>
            <person name="Nadendla S."/>
            <person name="Geyer C."/>
            <person name="Sichtig H."/>
        </authorList>
    </citation>
    <scope>NUCLEOTIDE SEQUENCE</scope>
    <source>
        <strain evidence="1">FDAARGOS_107</strain>
    </source>
</reference>
<gene>
    <name evidence="1" type="ORF">AL538_20410</name>
</gene>
<evidence type="ECO:0000313" key="1">
    <source>
        <dbReference type="EMBL" id="AMG00070.1"/>
    </source>
</evidence>
<keyword evidence="2" id="KW-1185">Reference proteome</keyword>
<dbReference type="RefSeq" id="WP_061066157.1">
    <property type="nucleotide sequence ID" value="NZ_CP014039.2"/>
</dbReference>
<dbReference type="Proteomes" id="UP000067422">
    <property type="component" value="Chromosome 2"/>
</dbReference>
<proteinExistence type="predicted"/>
<organism evidence="1 2">
    <name type="scientific">Vibrio harveyi</name>
    <name type="common">Beneckea harveyi</name>
    <dbReference type="NCBI Taxonomy" id="669"/>
    <lineage>
        <taxon>Bacteria</taxon>
        <taxon>Pseudomonadati</taxon>
        <taxon>Pseudomonadota</taxon>
        <taxon>Gammaproteobacteria</taxon>
        <taxon>Vibrionales</taxon>
        <taxon>Vibrionaceae</taxon>
        <taxon>Vibrio</taxon>
    </lineage>
</organism>
<dbReference type="EMBL" id="CP014039">
    <property type="protein sequence ID" value="AMG00070.1"/>
    <property type="molecule type" value="Genomic_DNA"/>
</dbReference>
<evidence type="ECO:0000313" key="2">
    <source>
        <dbReference type="Proteomes" id="UP000067422"/>
    </source>
</evidence>